<dbReference type="PANTHER" id="PTHR31001">
    <property type="entry name" value="UNCHARACTERIZED TRANSCRIPTIONAL REGULATORY PROTEIN"/>
    <property type="match status" value="1"/>
</dbReference>
<dbReference type="InterPro" id="IPR007219">
    <property type="entry name" value="XnlR_reg_dom"/>
</dbReference>
<dbReference type="HOGENOM" id="CLU_013987_2_2_1"/>
<dbReference type="InterPro" id="IPR050613">
    <property type="entry name" value="Sec_Metabolite_Reg"/>
</dbReference>
<comment type="subcellular location">
    <subcellularLocation>
        <location evidence="1">Nucleus</location>
    </subcellularLocation>
</comment>
<dbReference type="PANTHER" id="PTHR31001:SF76">
    <property type="entry name" value="ZN(2)-C6 FUNGAL-TYPE DOMAIN-CONTAINING PROTEIN"/>
    <property type="match status" value="1"/>
</dbReference>
<dbReference type="RefSeq" id="XP_013271117.1">
    <property type="nucleotide sequence ID" value="XM_013415663.1"/>
</dbReference>
<keyword evidence="2" id="KW-0539">Nucleus</keyword>
<reference evidence="4 5" key="1">
    <citation type="submission" date="2015-01" db="EMBL/GenBank/DDBJ databases">
        <title>The Genome Sequence of Rhinocladiella mackenzie CBS 650.93.</title>
        <authorList>
            <consortium name="The Broad Institute Genomics Platform"/>
            <person name="Cuomo C."/>
            <person name="de Hoog S."/>
            <person name="Gorbushina A."/>
            <person name="Stielow B."/>
            <person name="Teixiera M."/>
            <person name="Abouelleil A."/>
            <person name="Chapman S.B."/>
            <person name="Priest M."/>
            <person name="Young S.K."/>
            <person name="Wortman J."/>
            <person name="Nusbaum C."/>
            <person name="Birren B."/>
        </authorList>
    </citation>
    <scope>NUCLEOTIDE SEQUENCE [LARGE SCALE GENOMIC DNA]</scope>
    <source>
        <strain evidence="4 5">CBS 650.93</strain>
    </source>
</reference>
<dbReference type="EMBL" id="KN847479">
    <property type="protein sequence ID" value="KIX03981.1"/>
    <property type="molecule type" value="Genomic_DNA"/>
</dbReference>
<evidence type="ECO:0000313" key="4">
    <source>
        <dbReference type="EMBL" id="KIX03981.1"/>
    </source>
</evidence>
<dbReference type="GO" id="GO:0008270">
    <property type="term" value="F:zinc ion binding"/>
    <property type="evidence" value="ECO:0007669"/>
    <property type="project" value="InterPro"/>
</dbReference>
<dbReference type="Pfam" id="PF04082">
    <property type="entry name" value="Fungal_trans"/>
    <property type="match status" value="1"/>
</dbReference>
<dbReference type="SMART" id="SM00906">
    <property type="entry name" value="Fungal_trans"/>
    <property type="match status" value="1"/>
</dbReference>
<proteinExistence type="predicted"/>
<protein>
    <submittedName>
        <fullName evidence="4">Rhinocladiella mackenziei CBS 650.93 unplaced genomic scaffold supercont1.5, whole genome shotgun sequence</fullName>
    </submittedName>
</protein>
<organism evidence="4 5">
    <name type="scientific">Rhinocladiella mackenziei CBS 650.93</name>
    <dbReference type="NCBI Taxonomy" id="1442369"/>
    <lineage>
        <taxon>Eukaryota</taxon>
        <taxon>Fungi</taxon>
        <taxon>Dikarya</taxon>
        <taxon>Ascomycota</taxon>
        <taxon>Pezizomycotina</taxon>
        <taxon>Eurotiomycetes</taxon>
        <taxon>Chaetothyriomycetidae</taxon>
        <taxon>Chaetothyriales</taxon>
        <taxon>Herpotrichiellaceae</taxon>
        <taxon>Rhinocladiella</taxon>
    </lineage>
</organism>
<dbReference type="VEuPathDB" id="FungiDB:Z518_07534"/>
<dbReference type="GO" id="GO:0006351">
    <property type="term" value="P:DNA-templated transcription"/>
    <property type="evidence" value="ECO:0007669"/>
    <property type="project" value="InterPro"/>
</dbReference>
<dbReference type="GeneID" id="25295605"/>
<evidence type="ECO:0000259" key="3">
    <source>
        <dbReference type="SMART" id="SM00906"/>
    </source>
</evidence>
<dbReference type="GO" id="GO:0003677">
    <property type="term" value="F:DNA binding"/>
    <property type="evidence" value="ECO:0007669"/>
    <property type="project" value="InterPro"/>
</dbReference>
<name>A0A0D2ILA3_9EURO</name>
<evidence type="ECO:0000256" key="2">
    <source>
        <dbReference type="ARBA" id="ARBA00023242"/>
    </source>
</evidence>
<dbReference type="STRING" id="1442369.A0A0D2ILA3"/>
<evidence type="ECO:0000313" key="5">
    <source>
        <dbReference type="Proteomes" id="UP000053617"/>
    </source>
</evidence>
<gene>
    <name evidence="4" type="ORF">Z518_07534</name>
</gene>
<dbReference type="CDD" id="cd12148">
    <property type="entry name" value="fungal_TF_MHR"/>
    <property type="match status" value="1"/>
</dbReference>
<keyword evidence="5" id="KW-1185">Reference proteome</keyword>
<feature type="domain" description="Xylanolytic transcriptional activator regulatory" evidence="3">
    <location>
        <begin position="71"/>
        <end position="141"/>
    </location>
</feature>
<dbReference type="OrthoDB" id="1747771at2759"/>
<dbReference type="AlphaFoldDB" id="A0A0D2ILA3"/>
<evidence type="ECO:0000256" key="1">
    <source>
        <dbReference type="ARBA" id="ARBA00004123"/>
    </source>
</evidence>
<dbReference type="GO" id="GO:0005634">
    <property type="term" value="C:nucleus"/>
    <property type="evidence" value="ECO:0007669"/>
    <property type="project" value="UniProtKB-SubCell"/>
</dbReference>
<dbReference type="Proteomes" id="UP000053617">
    <property type="component" value="Unassembled WGS sequence"/>
</dbReference>
<accession>A0A0D2ILA3</accession>
<sequence>MLAAALLTRNEETSTDMFPNENLSMLLRNWYASSLYCLEQSNYLRTHDYQFVQALGILQMCCWAVGDFQFRSFLISHAIRIGNGLGLPFQQDGKRTVLECELSRRLWWTFIICEWLSNITHRASITHDDFDVTLPLPLDDADLALASPPFDRSLNKMSPFVYHVILSQASLVMHRFSRDLRRYPDLLEKLVRDADEKLAEIITALPNHLHPDAESSVDLQLAESQFPWVHWQRIDLTSLLLNCRVLVTRQCRRKWSMSPEMAHGPRAVCLESARMIISILSQTALPLHQRRYSSYTLRLYNAGLTLLVEGRTSTRMQDSEWQPYVIKCIELLEQAVELNIVALAAVEALRKMQDAETFSES</sequence>